<gene>
    <name evidence="5" type="primary">mshA_1</name>
    <name evidence="5" type="ORF">LOM8899_01907</name>
</gene>
<dbReference type="Gene3D" id="3.40.50.2000">
    <property type="entry name" value="Glycogen Phosphorylase B"/>
    <property type="match status" value="2"/>
</dbReference>
<evidence type="ECO:0000259" key="4">
    <source>
        <dbReference type="Pfam" id="PF00534"/>
    </source>
</evidence>
<evidence type="ECO:0000256" key="3">
    <source>
        <dbReference type="ARBA" id="ARBA00022679"/>
    </source>
</evidence>
<evidence type="ECO:0000313" key="6">
    <source>
        <dbReference type="Proteomes" id="UP000201613"/>
    </source>
</evidence>
<evidence type="ECO:0000256" key="1">
    <source>
        <dbReference type="ARBA" id="ARBA00009481"/>
    </source>
</evidence>
<proteinExistence type="inferred from homology"/>
<dbReference type="Pfam" id="PF00534">
    <property type="entry name" value="Glycos_transf_1"/>
    <property type="match status" value="1"/>
</dbReference>
<name>A0A238LDH3_9RHOB</name>
<reference evidence="5 6" key="1">
    <citation type="submission" date="2017-05" db="EMBL/GenBank/DDBJ databases">
        <authorList>
            <person name="Song R."/>
            <person name="Chenine A.L."/>
            <person name="Ruprecht R.M."/>
        </authorList>
    </citation>
    <scope>NUCLEOTIDE SEQUENCE [LARGE SCALE GENOMIC DNA]</scope>
    <source>
        <strain evidence="5 6">CECT 8899</strain>
    </source>
</reference>
<sequence>MTSPAVIAPNLKRRYSGVTSTVLRLVPLQAKSIDIVTTGPRLPPEIPQIPLLSTLTLPRKPARVWHARRNLEMLAGLALKHIGRKNLKLLFTSAAQRQHSGYTKWLIRQMDALVATSARSAAFLDLPAQVIHHGIDTDTFAPHPDKAAHRKSLGLDPDALLIGCFGRIRPQKGTDLFVDAMIATLPDHPNAQAIIMGGVTEQFVSFTNDLKAKIAAADLSDRIRILPEDKGWTIAPWFQAIDLYIAPQRNEGFGLTPLEAMSCGVPSIATRVGAFEEIVEDGKTGNLIPPEDPAALQAAIAQILDQPDLLAAWAANCRPRALSGFRIEDEAAALIRIYRQLLGDN</sequence>
<dbReference type="PANTHER" id="PTHR12526">
    <property type="entry name" value="GLYCOSYLTRANSFERASE"/>
    <property type="match status" value="1"/>
</dbReference>
<dbReference type="GO" id="GO:0102710">
    <property type="term" value="F:D-inositol-3-phosphate glycosyltransferase activity"/>
    <property type="evidence" value="ECO:0007669"/>
    <property type="project" value="UniProtKB-EC"/>
</dbReference>
<dbReference type="EC" id="2.4.1.250" evidence="5"/>
<comment type="similarity">
    <text evidence="1">Belongs to the glycosyltransferase group 1 family. Glycosyltransferase 4 subfamily.</text>
</comment>
<dbReference type="SUPFAM" id="SSF53756">
    <property type="entry name" value="UDP-Glycosyltransferase/glycogen phosphorylase"/>
    <property type="match status" value="1"/>
</dbReference>
<keyword evidence="6" id="KW-1185">Reference proteome</keyword>
<keyword evidence="3 5" id="KW-0808">Transferase</keyword>
<dbReference type="AlphaFoldDB" id="A0A238LDH3"/>
<dbReference type="InterPro" id="IPR001296">
    <property type="entry name" value="Glyco_trans_1"/>
</dbReference>
<dbReference type="OrthoDB" id="5490290at2"/>
<dbReference type="EMBL" id="FXZK01000003">
    <property type="protein sequence ID" value="SMY07767.1"/>
    <property type="molecule type" value="Genomic_DNA"/>
</dbReference>
<evidence type="ECO:0000313" key="5">
    <source>
        <dbReference type="EMBL" id="SMY07767.1"/>
    </source>
</evidence>
<dbReference type="RefSeq" id="WP_093991968.1">
    <property type="nucleotide sequence ID" value="NZ_FXZK01000003.1"/>
</dbReference>
<dbReference type="CDD" id="cd03801">
    <property type="entry name" value="GT4_PimA-like"/>
    <property type="match status" value="1"/>
</dbReference>
<accession>A0A238LDH3</accession>
<dbReference type="Proteomes" id="UP000201613">
    <property type="component" value="Unassembled WGS sequence"/>
</dbReference>
<dbReference type="PANTHER" id="PTHR12526:SF640">
    <property type="entry name" value="COLANIC ACID BIOSYNTHESIS GLYCOSYLTRANSFERASE WCAL-RELATED"/>
    <property type="match status" value="1"/>
</dbReference>
<evidence type="ECO:0000256" key="2">
    <source>
        <dbReference type="ARBA" id="ARBA00022676"/>
    </source>
</evidence>
<protein>
    <submittedName>
        <fullName evidence="5">D-inositol 3-phosphate glycosyltransferase</fullName>
        <ecNumber evidence="5">2.4.1.250</ecNumber>
    </submittedName>
</protein>
<organism evidence="5 6">
    <name type="scientific">Flavimaricola marinus</name>
    <dbReference type="NCBI Taxonomy" id="1819565"/>
    <lineage>
        <taxon>Bacteria</taxon>
        <taxon>Pseudomonadati</taxon>
        <taxon>Pseudomonadota</taxon>
        <taxon>Alphaproteobacteria</taxon>
        <taxon>Rhodobacterales</taxon>
        <taxon>Paracoccaceae</taxon>
        <taxon>Flavimaricola</taxon>
    </lineage>
</organism>
<feature type="domain" description="Glycosyl transferase family 1" evidence="4">
    <location>
        <begin position="146"/>
        <end position="317"/>
    </location>
</feature>
<keyword evidence="2 5" id="KW-0328">Glycosyltransferase</keyword>